<sequence length="79" mass="8787">MDEQDCLFINARVSSCIGPLETVSSLQVCERGVPIQDNIFTAMIRSTDNWAGNCAHLRDLSSARRLICSFTDASDHYGY</sequence>
<proteinExistence type="predicted"/>
<protein>
    <submittedName>
        <fullName evidence="1">Uncharacterized protein</fullName>
    </submittedName>
</protein>
<comment type="caution">
    <text evidence="1">The sequence shown here is derived from an EMBL/GenBank/DDBJ whole genome shotgun (WGS) entry which is preliminary data.</text>
</comment>
<reference evidence="1" key="1">
    <citation type="submission" date="2018-11" db="EMBL/GenBank/DDBJ databases">
        <authorList>
            <consortium name="Pathogen Informatics"/>
        </authorList>
    </citation>
    <scope>NUCLEOTIDE SEQUENCE</scope>
</reference>
<accession>A0A3S5AN08</accession>
<gene>
    <name evidence="1" type="ORF">PXEA_LOCUS26963</name>
</gene>
<evidence type="ECO:0000313" key="2">
    <source>
        <dbReference type="Proteomes" id="UP000784294"/>
    </source>
</evidence>
<evidence type="ECO:0000313" key="1">
    <source>
        <dbReference type="EMBL" id="VEL33523.1"/>
    </source>
</evidence>
<dbReference type="EMBL" id="CAAALY010245925">
    <property type="protein sequence ID" value="VEL33523.1"/>
    <property type="molecule type" value="Genomic_DNA"/>
</dbReference>
<dbReference type="AlphaFoldDB" id="A0A3S5AN08"/>
<keyword evidence="2" id="KW-1185">Reference proteome</keyword>
<name>A0A3S5AN08_9PLAT</name>
<organism evidence="1 2">
    <name type="scientific">Protopolystoma xenopodis</name>
    <dbReference type="NCBI Taxonomy" id="117903"/>
    <lineage>
        <taxon>Eukaryota</taxon>
        <taxon>Metazoa</taxon>
        <taxon>Spiralia</taxon>
        <taxon>Lophotrochozoa</taxon>
        <taxon>Platyhelminthes</taxon>
        <taxon>Monogenea</taxon>
        <taxon>Polyopisthocotylea</taxon>
        <taxon>Polystomatidea</taxon>
        <taxon>Polystomatidae</taxon>
        <taxon>Protopolystoma</taxon>
    </lineage>
</organism>
<dbReference type="Proteomes" id="UP000784294">
    <property type="component" value="Unassembled WGS sequence"/>
</dbReference>